<sequence length="77" mass="8238">MFAAPGCPRSDPVICVGWKQTWGTGGRSGKSRTSSELPRIPASSPRSPFYRGAEAGVGEPPAHDEEISRLLGEQRTI</sequence>
<proteinExistence type="predicted"/>
<accession>A0A0A9G691</accession>
<evidence type="ECO:0000313" key="2">
    <source>
        <dbReference type="EMBL" id="JAE16163.1"/>
    </source>
</evidence>
<name>A0A0A9G691_ARUDO</name>
<reference evidence="2" key="2">
    <citation type="journal article" date="2015" name="Data Brief">
        <title>Shoot transcriptome of the giant reed, Arundo donax.</title>
        <authorList>
            <person name="Barrero R.A."/>
            <person name="Guerrero F.D."/>
            <person name="Moolhuijzen P."/>
            <person name="Goolsby J.A."/>
            <person name="Tidwell J."/>
            <person name="Bellgard S.E."/>
            <person name="Bellgard M.I."/>
        </authorList>
    </citation>
    <scope>NUCLEOTIDE SEQUENCE</scope>
    <source>
        <tissue evidence="2">Shoot tissue taken approximately 20 cm above the soil surface</tissue>
    </source>
</reference>
<evidence type="ECO:0000256" key="1">
    <source>
        <dbReference type="SAM" id="MobiDB-lite"/>
    </source>
</evidence>
<reference evidence="2" key="1">
    <citation type="submission" date="2014-09" db="EMBL/GenBank/DDBJ databases">
        <authorList>
            <person name="Magalhaes I.L.F."/>
            <person name="Oliveira U."/>
            <person name="Santos F.R."/>
            <person name="Vidigal T.H.D.A."/>
            <person name="Brescovit A.D."/>
            <person name="Santos A.J."/>
        </authorList>
    </citation>
    <scope>NUCLEOTIDE SEQUENCE</scope>
    <source>
        <tissue evidence="2">Shoot tissue taken approximately 20 cm above the soil surface</tissue>
    </source>
</reference>
<organism evidence="2">
    <name type="scientific">Arundo donax</name>
    <name type="common">Giant reed</name>
    <name type="synonym">Donax arundinaceus</name>
    <dbReference type="NCBI Taxonomy" id="35708"/>
    <lineage>
        <taxon>Eukaryota</taxon>
        <taxon>Viridiplantae</taxon>
        <taxon>Streptophyta</taxon>
        <taxon>Embryophyta</taxon>
        <taxon>Tracheophyta</taxon>
        <taxon>Spermatophyta</taxon>
        <taxon>Magnoliopsida</taxon>
        <taxon>Liliopsida</taxon>
        <taxon>Poales</taxon>
        <taxon>Poaceae</taxon>
        <taxon>PACMAD clade</taxon>
        <taxon>Arundinoideae</taxon>
        <taxon>Arundineae</taxon>
        <taxon>Arundo</taxon>
    </lineage>
</organism>
<feature type="region of interest" description="Disordered" evidence="1">
    <location>
        <begin position="21"/>
        <end position="77"/>
    </location>
</feature>
<protein>
    <submittedName>
        <fullName evidence="2">Uncharacterized protein</fullName>
    </submittedName>
</protein>
<dbReference type="AlphaFoldDB" id="A0A0A9G691"/>
<dbReference type="EMBL" id="GBRH01181733">
    <property type="protein sequence ID" value="JAE16163.1"/>
    <property type="molecule type" value="Transcribed_RNA"/>
</dbReference>